<feature type="region of interest" description="Disordered" evidence="1">
    <location>
        <begin position="137"/>
        <end position="166"/>
    </location>
</feature>
<feature type="compositionally biased region" description="Low complexity" evidence="1">
    <location>
        <begin position="146"/>
        <end position="157"/>
    </location>
</feature>
<evidence type="ECO:0000313" key="2">
    <source>
        <dbReference type="EMBL" id="KAG2442691.1"/>
    </source>
</evidence>
<comment type="caution">
    <text evidence="2">The sequence shown here is derived from an EMBL/GenBank/DDBJ whole genome shotgun (WGS) entry which is preliminary data.</text>
</comment>
<feature type="region of interest" description="Disordered" evidence="1">
    <location>
        <begin position="78"/>
        <end position="101"/>
    </location>
</feature>
<protein>
    <submittedName>
        <fullName evidence="2">Uncharacterized protein</fullName>
    </submittedName>
</protein>
<keyword evidence="3" id="KW-1185">Reference proteome</keyword>
<organism evidence="2 3">
    <name type="scientific">Chlamydomonas incerta</name>
    <dbReference type="NCBI Taxonomy" id="51695"/>
    <lineage>
        <taxon>Eukaryota</taxon>
        <taxon>Viridiplantae</taxon>
        <taxon>Chlorophyta</taxon>
        <taxon>core chlorophytes</taxon>
        <taxon>Chlorophyceae</taxon>
        <taxon>CS clade</taxon>
        <taxon>Chlamydomonadales</taxon>
        <taxon>Chlamydomonadaceae</taxon>
        <taxon>Chlamydomonas</taxon>
    </lineage>
</organism>
<dbReference type="Proteomes" id="UP000650467">
    <property type="component" value="Unassembled WGS sequence"/>
</dbReference>
<feature type="compositionally biased region" description="Polar residues" evidence="1">
    <location>
        <begin position="78"/>
        <end position="98"/>
    </location>
</feature>
<evidence type="ECO:0000313" key="3">
    <source>
        <dbReference type="Proteomes" id="UP000650467"/>
    </source>
</evidence>
<dbReference type="AlphaFoldDB" id="A0A835W9V7"/>
<name>A0A835W9V7_CHLIN</name>
<reference evidence="2" key="1">
    <citation type="journal article" date="2020" name="bioRxiv">
        <title>Comparative genomics of Chlamydomonas.</title>
        <authorList>
            <person name="Craig R.J."/>
            <person name="Hasan A.R."/>
            <person name="Ness R.W."/>
            <person name="Keightley P.D."/>
        </authorList>
    </citation>
    <scope>NUCLEOTIDE SEQUENCE</scope>
    <source>
        <strain evidence="2">SAG 7.73</strain>
    </source>
</reference>
<proteinExistence type="predicted"/>
<gene>
    <name evidence="2" type="ORF">HXX76_002774</name>
</gene>
<sequence>MPMEAWAEAVQAKRVMSQTAALPGTFGFHAALRVHGASHVAESPADAAQVACWLAVAAQVQEALSVLGPGWISAAQSEQSTTSDLPSGVSTPAVSVPQTLPHRPGCTSAGASGQLYQLPCSTVHSAAAPVGAWAASVPQPLPHSGPQQQLHTSQQPQPHWPRPTAGFSADAFHLRHQHSGPVLPHDLLPFSSVSSGAAMPAAAAAAPTGIATDVPAQPAGAMDSCCSESDNSASLGWFSKCRGCCQLTAGEMELRGQAVPLCRGCSRTLMKKAAPEQDASVQRIMRSHQVLLQREAAAAASSGAGGGSL</sequence>
<dbReference type="EMBL" id="JAEHOC010000004">
    <property type="protein sequence ID" value="KAG2442691.1"/>
    <property type="molecule type" value="Genomic_DNA"/>
</dbReference>
<accession>A0A835W9V7</accession>
<dbReference type="OrthoDB" id="539100at2759"/>
<evidence type="ECO:0000256" key="1">
    <source>
        <dbReference type="SAM" id="MobiDB-lite"/>
    </source>
</evidence>